<dbReference type="PROSITE" id="PS00087">
    <property type="entry name" value="SOD_CU_ZN_1"/>
    <property type="match status" value="1"/>
</dbReference>
<feature type="domain" description="Superoxide dismutase copper/zinc binding" evidence="7">
    <location>
        <begin position="5"/>
        <end position="78"/>
    </location>
</feature>
<dbReference type="InterPro" id="IPR001424">
    <property type="entry name" value="SOD_Cu_Zn_dom"/>
</dbReference>
<dbReference type="AlphaFoldDB" id="E2C6C2"/>
<evidence type="ECO:0000256" key="6">
    <source>
        <dbReference type="ARBA" id="ARBA00049204"/>
    </source>
</evidence>
<accession>E2C6C2</accession>
<name>E2C6C2_HARSA</name>
<gene>
    <name evidence="8" type="ORF">EAI_01701</name>
</gene>
<dbReference type="SUPFAM" id="SSF49329">
    <property type="entry name" value="Cu,Zn superoxide dismutase-like"/>
    <property type="match status" value="1"/>
</dbReference>
<protein>
    <recommendedName>
        <fullName evidence="1">superoxide dismutase</fullName>
        <ecNumber evidence="1">1.15.1.1</ecNumber>
    </recommendedName>
</protein>
<evidence type="ECO:0000256" key="3">
    <source>
        <dbReference type="ARBA" id="ARBA00022833"/>
    </source>
</evidence>
<dbReference type="Pfam" id="PF00080">
    <property type="entry name" value="Sod_Cu"/>
    <property type="match status" value="1"/>
</dbReference>
<dbReference type="PRINTS" id="PR00068">
    <property type="entry name" value="CUZNDISMTASE"/>
</dbReference>
<dbReference type="EC" id="1.15.1.1" evidence="1"/>
<evidence type="ECO:0000313" key="8">
    <source>
        <dbReference type="EMBL" id="EFN76507.1"/>
    </source>
</evidence>
<dbReference type="PhylomeDB" id="E2C6C2"/>
<dbReference type="InterPro" id="IPR036423">
    <property type="entry name" value="SOD-like_Cu/Zn_dom_sf"/>
</dbReference>
<evidence type="ECO:0000259" key="7">
    <source>
        <dbReference type="Pfam" id="PF00080"/>
    </source>
</evidence>
<evidence type="ECO:0000256" key="4">
    <source>
        <dbReference type="ARBA" id="ARBA00022862"/>
    </source>
</evidence>
<sequence length="79" mass="8238">FPLQEDSNTVKVTGENSGLQKGLHGFHVHEFGDNTNGCTSTGAHFSPLGKEHGGPSHAARHVGDLGNVEADANGVAKYK</sequence>
<comment type="catalytic activity">
    <reaction evidence="6">
        <text>2 superoxide + 2 H(+) = H2O2 + O2</text>
        <dbReference type="Rhea" id="RHEA:20696"/>
        <dbReference type="ChEBI" id="CHEBI:15378"/>
        <dbReference type="ChEBI" id="CHEBI:15379"/>
        <dbReference type="ChEBI" id="CHEBI:16240"/>
        <dbReference type="ChEBI" id="CHEBI:18421"/>
        <dbReference type="EC" id="1.15.1.1"/>
    </reaction>
</comment>
<dbReference type="EMBL" id="GL453081">
    <property type="protein sequence ID" value="EFN76507.1"/>
    <property type="molecule type" value="Genomic_DNA"/>
</dbReference>
<dbReference type="Proteomes" id="UP000008237">
    <property type="component" value="Unassembled WGS sequence"/>
</dbReference>
<dbReference type="PANTHER" id="PTHR10003">
    <property type="entry name" value="SUPEROXIDE DISMUTASE CU-ZN -RELATED"/>
    <property type="match status" value="1"/>
</dbReference>
<evidence type="ECO:0000256" key="2">
    <source>
        <dbReference type="ARBA" id="ARBA00022723"/>
    </source>
</evidence>
<keyword evidence="9" id="KW-1185">Reference proteome</keyword>
<organism evidence="9">
    <name type="scientific">Harpegnathos saltator</name>
    <name type="common">Jerdon's jumping ant</name>
    <dbReference type="NCBI Taxonomy" id="610380"/>
    <lineage>
        <taxon>Eukaryota</taxon>
        <taxon>Metazoa</taxon>
        <taxon>Ecdysozoa</taxon>
        <taxon>Arthropoda</taxon>
        <taxon>Hexapoda</taxon>
        <taxon>Insecta</taxon>
        <taxon>Pterygota</taxon>
        <taxon>Neoptera</taxon>
        <taxon>Endopterygota</taxon>
        <taxon>Hymenoptera</taxon>
        <taxon>Apocrita</taxon>
        <taxon>Aculeata</taxon>
        <taxon>Formicoidea</taxon>
        <taxon>Formicidae</taxon>
        <taxon>Ponerinae</taxon>
        <taxon>Ponerini</taxon>
        <taxon>Harpegnathos</taxon>
    </lineage>
</organism>
<proteinExistence type="predicted"/>
<keyword evidence="2" id="KW-0479">Metal-binding</keyword>
<evidence type="ECO:0000313" key="9">
    <source>
        <dbReference type="Proteomes" id="UP000008237"/>
    </source>
</evidence>
<dbReference type="InterPro" id="IPR024134">
    <property type="entry name" value="SOD_Cu/Zn_/chaperone"/>
</dbReference>
<keyword evidence="5" id="KW-0560">Oxidoreductase</keyword>
<keyword evidence="4" id="KW-0049">Antioxidant</keyword>
<feature type="non-terminal residue" evidence="8">
    <location>
        <position position="1"/>
    </location>
</feature>
<reference evidence="8 9" key="1">
    <citation type="journal article" date="2010" name="Science">
        <title>Genomic comparison of the ants Camponotus floridanus and Harpegnathos saltator.</title>
        <authorList>
            <person name="Bonasio R."/>
            <person name="Zhang G."/>
            <person name="Ye C."/>
            <person name="Mutti N.S."/>
            <person name="Fang X."/>
            <person name="Qin N."/>
            <person name="Donahue G."/>
            <person name="Yang P."/>
            <person name="Li Q."/>
            <person name="Li C."/>
            <person name="Zhang P."/>
            <person name="Huang Z."/>
            <person name="Berger S.L."/>
            <person name="Reinberg D."/>
            <person name="Wang J."/>
            <person name="Liebig J."/>
        </authorList>
    </citation>
    <scope>NUCLEOTIDE SEQUENCE [LARGE SCALE GENOMIC DNA]</scope>
    <source>
        <strain evidence="8 9">R22 G/1</strain>
    </source>
</reference>
<dbReference type="Gene3D" id="2.60.40.200">
    <property type="entry name" value="Superoxide dismutase, copper/zinc binding domain"/>
    <property type="match status" value="1"/>
</dbReference>
<dbReference type="GO" id="GO:0005507">
    <property type="term" value="F:copper ion binding"/>
    <property type="evidence" value="ECO:0007669"/>
    <property type="project" value="InterPro"/>
</dbReference>
<evidence type="ECO:0000256" key="1">
    <source>
        <dbReference type="ARBA" id="ARBA00012682"/>
    </source>
</evidence>
<dbReference type="STRING" id="610380.E2C6C2"/>
<dbReference type="OrthoDB" id="2015551at2759"/>
<dbReference type="GO" id="GO:0004784">
    <property type="term" value="F:superoxide dismutase activity"/>
    <property type="evidence" value="ECO:0007669"/>
    <property type="project" value="UniProtKB-EC"/>
</dbReference>
<dbReference type="InterPro" id="IPR018152">
    <property type="entry name" value="SOD_Cu/Zn_BS"/>
</dbReference>
<keyword evidence="3" id="KW-0862">Zinc</keyword>
<dbReference type="InParanoid" id="E2C6C2"/>
<evidence type="ECO:0000256" key="5">
    <source>
        <dbReference type="ARBA" id="ARBA00023002"/>
    </source>
</evidence>